<name>A0ACB7X7H0_9ERIC</name>
<evidence type="ECO:0000313" key="1">
    <source>
        <dbReference type="EMBL" id="KAH7836757.1"/>
    </source>
</evidence>
<gene>
    <name evidence="1" type="ORF">Vadar_005283</name>
</gene>
<accession>A0ACB7X7H0</accession>
<proteinExistence type="predicted"/>
<evidence type="ECO:0000313" key="2">
    <source>
        <dbReference type="Proteomes" id="UP000828048"/>
    </source>
</evidence>
<organism evidence="1 2">
    <name type="scientific">Vaccinium darrowii</name>
    <dbReference type="NCBI Taxonomy" id="229202"/>
    <lineage>
        <taxon>Eukaryota</taxon>
        <taxon>Viridiplantae</taxon>
        <taxon>Streptophyta</taxon>
        <taxon>Embryophyta</taxon>
        <taxon>Tracheophyta</taxon>
        <taxon>Spermatophyta</taxon>
        <taxon>Magnoliopsida</taxon>
        <taxon>eudicotyledons</taxon>
        <taxon>Gunneridae</taxon>
        <taxon>Pentapetalae</taxon>
        <taxon>asterids</taxon>
        <taxon>Ericales</taxon>
        <taxon>Ericaceae</taxon>
        <taxon>Vaccinioideae</taxon>
        <taxon>Vaccinieae</taxon>
        <taxon>Vaccinium</taxon>
    </lineage>
</organism>
<dbReference type="Proteomes" id="UP000828048">
    <property type="component" value="Chromosome 6"/>
</dbReference>
<protein>
    <submittedName>
        <fullName evidence="1">Uncharacterized protein</fullName>
    </submittedName>
</protein>
<sequence length="548" mass="63797">MEAPLETDSSELFVWPWVGIVANIPVREENGRCIGKSGSHLRNQFTAHGFNPVRVNPLWNFKGHSGFAVVEFKKDWPGFHNAMMFEKAFESNKKGRREYYAVKEVGDELYGWVARDEDFHSNSIVGDNLRKIGDLKSISDIEAENKRKNTKLVTSLANVIEDKNTRLKEMECKYNKTLMSINEVMSQKDNMHKAYNEEIKKMQQNSHNQLEKILKDHQEMNKQIEFQSKMLAQHQKELEKREAHNENERRKLDYEKEMNERATLEQKIADGKLLRLAEDQKREKENLHARIMELQKELDARQALELEVERMRGAIQVIRHMGEDEDLELKKRRDALQQDLAQKEQDLEDLDSLSQALILKERKSNDEVQQARKELINGLAKQSSRAKIGIKRMGDLDSKPFLIAAKQRYGKEADSKAMELCSLWDAYLRDSSWHPFKIIKGSDKEEACIFIQQAIVDFLFVSAIWTTCTSEIIDEDDEKLKNLKNELGDEVYSAVKIALMETNEYNPSGRYVTPELWNYEEGRKAALSEGVKYVVNQWRAKKSKKTYN</sequence>
<reference evidence="1 2" key="1">
    <citation type="journal article" date="2021" name="Hortic Res">
        <title>High-quality reference genome and annotation aids understanding of berry development for evergreen blueberry (Vaccinium darrowii).</title>
        <authorList>
            <person name="Yu J."/>
            <person name="Hulse-Kemp A.M."/>
            <person name="Babiker E."/>
            <person name="Staton M."/>
        </authorList>
    </citation>
    <scope>NUCLEOTIDE SEQUENCE [LARGE SCALE GENOMIC DNA]</scope>
    <source>
        <strain evidence="2">cv. NJ 8807/NJ 8810</strain>
        <tissue evidence="1">Young leaf</tissue>
    </source>
</reference>
<keyword evidence="2" id="KW-1185">Reference proteome</keyword>
<comment type="caution">
    <text evidence="1">The sequence shown here is derived from an EMBL/GenBank/DDBJ whole genome shotgun (WGS) entry which is preliminary data.</text>
</comment>
<dbReference type="EMBL" id="CM037156">
    <property type="protein sequence ID" value="KAH7836757.1"/>
    <property type="molecule type" value="Genomic_DNA"/>
</dbReference>